<gene>
    <name evidence="3" type="ORF">HUJ06_027510</name>
</gene>
<dbReference type="Pfam" id="PF12776">
    <property type="entry name" value="Myb_DNA-bind_3"/>
    <property type="match status" value="1"/>
</dbReference>
<sequence>MVSSRDTTETSINNRKDGNKGNDVLSVSQTMSSKGDRSRQVRWSDAMDKALIELLVDQVALGNKIDKGFQTSAYTSVCKEMTTCFNINMRTLHIKSRMRTLKPIYMEAKKLLKTSGFSWNRSNNQIIADPIVWDDYIKPTGDKAMEGFESMTECNADVDGAEEDDPEFNDDATTPLTVDEFICEDGTQSVSNNNRRAGSSS</sequence>
<protein>
    <recommendedName>
        <fullName evidence="2">Myb/SANT-like domain-containing protein</fullName>
    </recommendedName>
</protein>
<evidence type="ECO:0000259" key="2">
    <source>
        <dbReference type="Pfam" id="PF12776"/>
    </source>
</evidence>
<dbReference type="AlphaFoldDB" id="A0A822Y1A3"/>
<dbReference type="InterPro" id="IPR024752">
    <property type="entry name" value="Myb/SANT-like_dom"/>
</dbReference>
<reference evidence="3 4" key="1">
    <citation type="journal article" date="2020" name="Mol. Biol. Evol.">
        <title>Distinct Expression and Methylation Patterns for Genes with Different Fates following a Single Whole-Genome Duplication in Flowering Plants.</title>
        <authorList>
            <person name="Shi T."/>
            <person name="Rahmani R.S."/>
            <person name="Gugger P.F."/>
            <person name="Wang M."/>
            <person name="Li H."/>
            <person name="Zhang Y."/>
            <person name="Li Z."/>
            <person name="Wang Q."/>
            <person name="Van de Peer Y."/>
            <person name="Marchal K."/>
            <person name="Chen J."/>
        </authorList>
    </citation>
    <scope>NUCLEOTIDE SEQUENCE [LARGE SCALE GENOMIC DNA]</scope>
    <source>
        <tissue evidence="3">Leaf</tissue>
    </source>
</reference>
<feature type="domain" description="Myb/SANT-like" evidence="2">
    <location>
        <begin position="42"/>
        <end position="136"/>
    </location>
</feature>
<organism evidence="3 4">
    <name type="scientific">Nelumbo nucifera</name>
    <name type="common">Sacred lotus</name>
    <dbReference type="NCBI Taxonomy" id="4432"/>
    <lineage>
        <taxon>Eukaryota</taxon>
        <taxon>Viridiplantae</taxon>
        <taxon>Streptophyta</taxon>
        <taxon>Embryophyta</taxon>
        <taxon>Tracheophyta</taxon>
        <taxon>Spermatophyta</taxon>
        <taxon>Magnoliopsida</taxon>
        <taxon>Proteales</taxon>
        <taxon>Nelumbonaceae</taxon>
        <taxon>Nelumbo</taxon>
    </lineage>
</organism>
<evidence type="ECO:0000256" key="1">
    <source>
        <dbReference type="SAM" id="MobiDB-lite"/>
    </source>
</evidence>
<feature type="compositionally biased region" description="Polar residues" evidence="1">
    <location>
        <begin position="1"/>
        <end position="13"/>
    </location>
</feature>
<feature type="region of interest" description="Disordered" evidence="1">
    <location>
        <begin position="1"/>
        <end position="41"/>
    </location>
</feature>
<evidence type="ECO:0000313" key="3">
    <source>
        <dbReference type="EMBL" id="DAD26042.1"/>
    </source>
</evidence>
<dbReference type="PANTHER" id="PTHR46929">
    <property type="entry name" value="EXPRESSED PROTEIN"/>
    <property type="match status" value="1"/>
</dbReference>
<comment type="caution">
    <text evidence="3">The sequence shown here is derived from an EMBL/GenBank/DDBJ whole genome shotgun (WGS) entry which is preliminary data.</text>
</comment>
<dbReference type="PANTHER" id="PTHR46929:SF29">
    <property type="entry name" value="MYB_SANT-LIKE DOMAIN-CONTAINING PROTEIN"/>
    <property type="match status" value="1"/>
</dbReference>
<proteinExistence type="predicted"/>
<keyword evidence="4" id="KW-1185">Reference proteome</keyword>
<name>A0A822Y1A3_NELNU</name>
<accession>A0A822Y1A3</accession>
<dbReference type="EMBL" id="DUZY01000002">
    <property type="protein sequence ID" value="DAD26042.1"/>
    <property type="molecule type" value="Genomic_DNA"/>
</dbReference>
<evidence type="ECO:0000313" key="4">
    <source>
        <dbReference type="Proteomes" id="UP000607653"/>
    </source>
</evidence>
<dbReference type="Proteomes" id="UP000607653">
    <property type="component" value="Unassembled WGS sequence"/>
</dbReference>